<feature type="compositionally biased region" description="Basic and acidic residues" evidence="2">
    <location>
        <begin position="483"/>
        <end position="493"/>
    </location>
</feature>
<keyword evidence="1" id="KW-0175">Coiled coil</keyword>
<feature type="coiled-coil region" evidence="1">
    <location>
        <begin position="55"/>
        <end position="82"/>
    </location>
</feature>
<proteinExistence type="predicted"/>
<dbReference type="HOGENOM" id="CLU_553402_0_0_1"/>
<feature type="compositionally biased region" description="Polar residues" evidence="2">
    <location>
        <begin position="433"/>
        <end position="455"/>
    </location>
</feature>
<evidence type="ECO:0000256" key="2">
    <source>
        <dbReference type="SAM" id="MobiDB-lite"/>
    </source>
</evidence>
<evidence type="ECO:0000256" key="1">
    <source>
        <dbReference type="SAM" id="Coils"/>
    </source>
</evidence>
<sequence length="493" mass="56440">MVRRASNVSVSSEDLSELQSKIDHVNEKLVYFTDKGMGSNSPDIISLLEKCIVHMSTMNTKIKTLEESKQAIEREVNMIRSVNAVQQMNIQDLQRELGLKVSGTPRGNDLKTLGTTRHNSKVAKGIMNFENNLKVNKLVRSKPAVYDIVDQPAYSDMPENDEVSVYNKGKEPRKVKNSRVDKVLEAISLREPSLIIYEDDERLKGCNCSLDDIESKPLRKSMIFDIDDVDIQNNPPIQNLLEIQEYLIENDVRYHDWSAHLSRYYRGKSTKMYFSNGSLEPWSICLYNLYRFVDFRQLDKNRTKELLEIIPTENESVKSYFLRIIKLSEKICTPNIAAIVYTKMAETYYSTDSLKHFDLTNVITLDDMIQFSLNIDPDIKISTLVTTKPNAQTNSEITKSNPVELATSINATQQIKGIELNDNQKISQVKSNNNQRANTKIGNTSQEVSSNSSGTDQKKNSKWRSNVKWDSNHPKTTQNNKQTKTEYPKNQKK</sequence>
<organism evidence="3 4">
    <name type="scientific">Tetrapisispora phaffii (strain ATCC 24235 / CBS 4417 / NBRC 1672 / NRRL Y-8282 / UCD 70-5)</name>
    <name type="common">Yeast</name>
    <name type="synonym">Fabospora phaffii</name>
    <dbReference type="NCBI Taxonomy" id="1071381"/>
    <lineage>
        <taxon>Eukaryota</taxon>
        <taxon>Fungi</taxon>
        <taxon>Dikarya</taxon>
        <taxon>Ascomycota</taxon>
        <taxon>Saccharomycotina</taxon>
        <taxon>Saccharomycetes</taxon>
        <taxon>Saccharomycetales</taxon>
        <taxon>Saccharomycetaceae</taxon>
        <taxon>Tetrapisispora</taxon>
    </lineage>
</organism>
<dbReference type="RefSeq" id="XP_003687466.1">
    <property type="nucleotide sequence ID" value="XM_003687418.1"/>
</dbReference>
<reference evidence="3 4" key="1">
    <citation type="journal article" date="2011" name="Proc. Natl. Acad. Sci. U.S.A.">
        <title>Evolutionary erosion of yeast sex chromosomes by mating-type switching accidents.</title>
        <authorList>
            <person name="Gordon J.L."/>
            <person name="Armisen D."/>
            <person name="Proux-Wera E."/>
            <person name="Oheigeartaigh S.S."/>
            <person name="Byrne K.P."/>
            <person name="Wolfe K.H."/>
        </authorList>
    </citation>
    <scope>NUCLEOTIDE SEQUENCE [LARGE SCALE GENOMIC DNA]</scope>
    <source>
        <strain evidence="4">ATCC 24235 / CBS 4417 / NBRC 1672 / NRRL Y-8282 / UCD 70-5</strain>
    </source>
</reference>
<dbReference type="KEGG" id="tpf:TPHA_0J02120"/>
<evidence type="ECO:0000313" key="4">
    <source>
        <dbReference type="Proteomes" id="UP000005666"/>
    </source>
</evidence>
<protein>
    <submittedName>
        <fullName evidence="3">Uncharacterized protein</fullName>
    </submittedName>
</protein>
<feature type="region of interest" description="Disordered" evidence="2">
    <location>
        <begin position="433"/>
        <end position="493"/>
    </location>
</feature>
<dbReference type="GeneID" id="11533074"/>
<keyword evidence="4" id="KW-1185">Reference proteome</keyword>
<dbReference type="AlphaFoldDB" id="G8BYU0"/>
<dbReference type="EMBL" id="HE612865">
    <property type="protein sequence ID" value="CCE65032.1"/>
    <property type="molecule type" value="Genomic_DNA"/>
</dbReference>
<name>G8BYU0_TETPH</name>
<accession>G8BYU0</accession>
<evidence type="ECO:0000313" key="3">
    <source>
        <dbReference type="EMBL" id="CCE65032.1"/>
    </source>
</evidence>
<gene>
    <name evidence="3" type="primary">TPHA0J02120</name>
    <name evidence="3" type="ordered locus">TPHA_0J02120</name>
</gene>
<dbReference type="Proteomes" id="UP000005666">
    <property type="component" value="Chromosome 10"/>
</dbReference>